<dbReference type="Pfam" id="PF18074">
    <property type="entry name" value="PriA_C"/>
    <property type="match status" value="1"/>
</dbReference>
<dbReference type="InterPro" id="IPR005259">
    <property type="entry name" value="PriA"/>
</dbReference>
<dbReference type="AlphaFoldDB" id="A0A841HLZ3"/>
<evidence type="ECO:0000256" key="10">
    <source>
        <dbReference type="ARBA" id="ARBA00023235"/>
    </source>
</evidence>
<comment type="function">
    <text evidence="12">Initiates the restart of stalled replication forks, which reloads the replicative helicase on sites other than the origin of replication. Recognizes and binds to abandoned replication forks and remodels them to uncover a helicase loading site. Promotes assembly of the primosome at these replication forks.</text>
</comment>
<keyword evidence="4 12" id="KW-0547">Nucleotide-binding</keyword>
<feature type="binding site" evidence="12">
    <location>
        <position position="446"/>
    </location>
    <ligand>
        <name>Zn(2+)</name>
        <dbReference type="ChEBI" id="CHEBI:29105"/>
        <label>1</label>
    </ligand>
</feature>
<dbReference type="GO" id="GO:0005524">
    <property type="term" value="F:ATP binding"/>
    <property type="evidence" value="ECO:0007669"/>
    <property type="project" value="UniProtKB-UniRule"/>
</dbReference>
<dbReference type="GO" id="GO:0006269">
    <property type="term" value="P:DNA replication, synthesis of primer"/>
    <property type="evidence" value="ECO:0007669"/>
    <property type="project" value="UniProtKB-KW"/>
</dbReference>
<keyword evidence="7 12" id="KW-0862">Zinc</keyword>
<evidence type="ECO:0000256" key="1">
    <source>
        <dbReference type="ARBA" id="ARBA00022515"/>
    </source>
</evidence>
<feature type="binding site" evidence="12">
    <location>
        <position position="485"/>
    </location>
    <ligand>
        <name>Zn(2+)</name>
        <dbReference type="ChEBI" id="CHEBI:29105"/>
        <label>1</label>
    </ligand>
</feature>
<keyword evidence="9 12" id="KW-0238">DNA-binding</keyword>
<dbReference type="GO" id="GO:0006302">
    <property type="term" value="P:double-strand break repair"/>
    <property type="evidence" value="ECO:0007669"/>
    <property type="project" value="InterPro"/>
</dbReference>
<dbReference type="GO" id="GO:0003677">
    <property type="term" value="F:DNA binding"/>
    <property type="evidence" value="ECO:0007669"/>
    <property type="project" value="UniProtKB-UniRule"/>
</dbReference>
<evidence type="ECO:0000256" key="4">
    <source>
        <dbReference type="ARBA" id="ARBA00022741"/>
    </source>
</evidence>
<evidence type="ECO:0000256" key="6">
    <source>
        <dbReference type="ARBA" id="ARBA00022806"/>
    </source>
</evidence>
<proteinExistence type="inferred from homology"/>
<evidence type="ECO:0000313" key="15">
    <source>
        <dbReference type="Proteomes" id="UP000588068"/>
    </source>
</evidence>
<dbReference type="GO" id="GO:0016787">
    <property type="term" value="F:hydrolase activity"/>
    <property type="evidence" value="ECO:0007669"/>
    <property type="project" value="UniProtKB-KW"/>
</dbReference>
<dbReference type="InterPro" id="IPR001650">
    <property type="entry name" value="Helicase_C-like"/>
</dbReference>
<evidence type="ECO:0000256" key="3">
    <source>
        <dbReference type="ARBA" id="ARBA00022723"/>
    </source>
</evidence>
<name>A0A841HLZ3_9GAMM</name>
<dbReference type="PROSITE" id="PS51192">
    <property type="entry name" value="HELICASE_ATP_BIND_1"/>
    <property type="match status" value="1"/>
</dbReference>
<dbReference type="EC" id="5.6.2.4" evidence="12"/>
<gene>
    <name evidence="12" type="primary">priA</name>
    <name evidence="14" type="ORF">HNQ60_002257</name>
</gene>
<evidence type="ECO:0000256" key="7">
    <source>
        <dbReference type="ARBA" id="ARBA00022833"/>
    </source>
</evidence>
<keyword evidence="3 12" id="KW-0479">Metal-binding</keyword>
<protein>
    <recommendedName>
        <fullName evidence="12">Replication restart protein PriA</fullName>
    </recommendedName>
    <alternativeName>
        <fullName evidence="12">ATP-dependent DNA helicase PriA</fullName>
        <ecNumber evidence="12">5.6.2.4</ecNumber>
    </alternativeName>
    <alternativeName>
        <fullName evidence="12">DNA 3'-5' helicase PriA</fullName>
    </alternativeName>
</protein>
<dbReference type="HAMAP" id="MF_00983">
    <property type="entry name" value="PriA"/>
    <property type="match status" value="1"/>
</dbReference>
<organism evidence="14 15">
    <name type="scientific">Povalibacter uvarum</name>
    <dbReference type="NCBI Taxonomy" id="732238"/>
    <lineage>
        <taxon>Bacteria</taxon>
        <taxon>Pseudomonadati</taxon>
        <taxon>Pseudomonadota</taxon>
        <taxon>Gammaproteobacteria</taxon>
        <taxon>Steroidobacterales</taxon>
        <taxon>Steroidobacteraceae</taxon>
        <taxon>Povalibacter</taxon>
    </lineage>
</organism>
<sequence>MQNPAAGATRVILVVAIDTPLRRVFDYRAPAAWAGEVQPGHRVWVPFGKRRVVGVVTECRDRSSVPEGKLRFAFERVEAEPTFDAGFLELLRWSADYYRHPVGEVIAAALPAALRQGAPIAVEETRWRLTVIGKEQGLEKVPARARQMRAAIEALTDVADRSAEDLVAAGISRESLRKLEDRGYVEHFTAETTPPASNEGLGTSRSPALNEAQQTAVDRIRGSLGSFVTWLLHGITGSGKTEVYLNAIATVLERGEQALVLVPEIALTPQSITRFRERFDVPFAIMHSGLSDGERLAAWRDARSGTARIVIGTRSAVFVPLARPGLIVVDEEHDSSFKQQEGFRYSARDLAIVRGQRHGIPVVLGSATPSLESLERAQRQAGSLLSLPHRAADAKPPTLTLVDLRKHGESQGISTPTLLAMRRHLDAGRQVLLFLNRRGYAPVLFCPSCGWAARCQRCDANLTVHRRSALLCHHCGAEQDMITRCPTCSSDVKPVGQGTERIEETLEAIFPKVPLARIDRDSMRRKGELEATLAQVDRNEIRILVGTQMLTKGHHFPNVTLVVVLNADQGLFSTDFRASERLAQTIVQVAGRAGRAEQPGEVLIQTEYPDHPLLSLLLRGGYDAFAAGALTERQQAHWPPYSRLALLRAEASHRAEPLKFLQAALAAAHRHAVKGVQLLGPAPAPMERRAGRHRAQLLLHAPTHAPLQRLLSSWILELESLPEGRKVRWSIDVDPAELF</sequence>
<dbReference type="Pfam" id="PF18319">
    <property type="entry name" value="Zn_ribbon_PriA"/>
    <property type="match status" value="1"/>
</dbReference>
<reference evidence="14 15" key="1">
    <citation type="submission" date="2020-08" db="EMBL/GenBank/DDBJ databases">
        <title>Genomic Encyclopedia of Type Strains, Phase IV (KMG-IV): sequencing the most valuable type-strain genomes for metagenomic binning, comparative biology and taxonomic classification.</title>
        <authorList>
            <person name="Goeker M."/>
        </authorList>
    </citation>
    <scope>NUCLEOTIDE SEQUENCE [LARGE SCALE GENOMIC DNA]</scope>
    <source>
        <strain evidence="14 15">DSM 26723</strain>
    </source>
</reference>
<dbReference type="GO" id="GO:0008270">
    <property type="term" value="F:zinc ion binding"/>
    <property type="evidence" value="ECO:0007669"/>
    <property type="project" value="UniProtKB-UniRule"/>
</dbReference>
<dbReference type="InterPro" id="IPR011545">
    <property type="entry name" value="DEAD/DEAH_box_helicase_dom"/>
</dbReference>
<dbReference type="GO" id="GO:1990077">
    <property type="term" value="C:primosome complex"/>
    <property type="evidence" value="ECO:0007669"/>
    <property type="project" value="UniProtKB-UniRule"/>
</dbReference>
<comment type="catalytic activity">
    <reaction evidence="12">
        <text>Couples ATP hydrolysis with the unwinding of duplex DNA by translocating in the 3'-5' direction.</text>
        <dbReference type="EC" id="5.6.2.4"/>
    </reaction>
</comment>
<feature type="binding site" evidence="12">
    <location>
        <position position="455"/>
    </location>
    <ligand>
        <name>Zn(2+)</name>
        <dbReference type="ChEBI" id="CHEBI:29105"/>
        <label>2</label>
    </ligand>
</feature>
<evidence type="ECO:0000259" key="13">
    <source>
        <dbReference type="PROSITE" id="PS51192"/>
    </source>
</evidence>
<dbReference type="InterPro" id="IPR041236">
    <property type="entry name" value="PriA_C"/>
</dbReference>
<keyword evidence="15" id="KW-1185">Reference proteome</keyword>
<evidence type="ECO:0000256" key="11">
    <source>
        <dbReference type="ARBA" id="ARBA00048988"/>
    </source>
</evidence>
<dbReference type="Gene3D" id="3.40.50.300">
    <property type="entry name" value="P-loop containing nucleotide triphosphate hydrolases"/>
    <property type="match status" value="2"/>
</dbReference>
<dbReference type="Pfam" id="PF17764">
    <property type="entry name" value="PriA_3primeBD"/>
    <property type="match status" value="1"/>
</dbReference>
<comment type="similarity">
    <text evidence="12">Belongs to the helicase family. PriA subfamily.</text>
</comment>
<feature type="binding site" evidence="12">
    <location>
        <position position="449"/>
    </location>
    <ligand>
        <name>Zn(2+)</name>
        <dbReference type="ChEBI" id="CHEBI:29105"/>
        <label>1</label>
    </ligand>
</feature>
<evidence type="ECO:0000256" key="5">
    <source>
        <dbReference type="ARBA" id="ARBA00022801"/>
    </source>
</evidence>
<dbReference type="PANTHER" id="PTHR30580">
    <property type="entry name" value="PRIMOSOMAL PROTEIN N"/>
    <property type="match status" value="1"/>
</dbReference>
<dbReference type="SUPFAM" id="SSF52540">
    <property type="entry name" value="P-loop containing nucleoside triphosphate hydrolases"/>
    <property type="match status" value="2"/>
</dbReference>
<dbReference type="RefSeq" id="WP_184331651.1">
    <property type="nucleotide sequence ID" value="NZ_JACHHZ010000002.1"/>
</dbReference>
<dbReference type="SMART" id="SM00490">
    <property type="entry name" value="HELICc"/>
    <property type="match status" value="1"/>
</dbReference>
<dbReference type="EMBL" id="JACHHZ010000002">
    <property type="protein sequence ID" value="MBB6093379.1"/>
    <property type="molecule type" value="Genomic_DNA"/>
</dbReference>
<evidence type="ECO:0000256" key="8">
    <source>
        <dbReference type="ARBA" id="ARBA00022840"/>
    </source>
</evidence>
<dbReference type="InterPro" id="IPR014001">
    <property type="entry name" value="Helicase_ATP-bd"/>
</dbReference>
<feature type="binding site" evidence="12">
    <location>
        <position position="475"/>
    </location>
    <ligand>
        <name>Zn(2+)</name>
        <dbReference type="ChEBI" id="CHEBI:29105"/>
        <label>2</label>
    </ligand>
</feature>
<dbReference type="FunFam" id="3.40.50.300:FF:000489">
    <property type="entry name" value="Primosome assembly protein PriA"/>
    <property type="match status" value="1"/>
</dbReference>
<dbReference type="NCBIfam" id="TIGR00595">
    <property type="entry name" value="priA"/>
    <property type="match status" value="1"/>
</dbReference>
<dbReference type="CDD" id="cd17929">
    <property type="entry name" value="DEXHc_priA"/>
    <property type="match status" value="1"/>
</dbReference>
<keyword evidence="1 12" id="KW-0639">Primosome</keyword>
<evidence type="ECO:0000256" key="9">
    <source>
        <dbReference type="ARBA" id="ARBA00023125"/>
    </source>
</evidence>
<keyword evidence="10 12" id="KW-0413">Isomerase</keyword>
<dbReference type="PANTHER" id="PTHR30580:SF0">
    <property type="entry name" value="PRIMOSOMAL PROTEIN N"/>
    <property type="match status" value="1"/>
</dbReference>
<dbReference type="InterPro" id="IPR042115">
    <property type="entry name" value="PriA_3primeBD_sf"/>
</dbReference>
<dbReference type="SMART" id="SM00487">
    <property type="entry name" value="DEXDc"/>
    <property type="match status" value="1"/>
</dbReference>
<feature type="domain" description="Helicase ATP-binding" evidence="13">
    <location>
        <begin position="221"/>
        <end position="387"/>
    </location>
</feature>
<accession>A0A841HLZ3</accession>
<dbReference type="CDD" id="cd18804">
    <property type="entry name" value="SF2_C_priA"/>
    <property type="match status" value="1"/>
</dbReference>
<dbReference type="InterPro" id="IPR027417">
    <property type="entry name" value="P-loop_NTPase"/>
</dbReference>
<evidence type="ECO:0000256" key="2">
    <source>
        <dbReference type="ARBA" id="ARBA00022705"/>
    </source>
</evidence>
<comment type="caution">
    <text evidence="14">The sequence shown here is derived from an EMBL/GenBank/DDBJ whole genome shotgun (WGS) entry which is preliminary data.</text>
</comment>
<keyword evidence="2 12" id="KW-0235">DNA replication</keyword>
<dbReference type="GO" id="GO:0043138">
    <property type="term" value="F:3'-5' DNA helicase activity"/>
    <property type="evidence" value="ECO:0007669"/>
    <property type="project" value="UniProtKB-EC"/>
</dbReference>
<keyword evidence="5 12" id="KW-0378">Hydrolase</keyword>
<feature type="binding site" evidence="12">
    <location>
        <position position="458"/>
    </location>
    <ligand>
        <name>Zn(2+)</name>
        <dbReference type="ChEBI" id="CHEBI:29105"/>
        <label>2</label>
    </ligand>
</feature>
<keyword evidence="6 12" id="KW-0347">Helicase</keyword>
<dbReference type="NCBIfam" id="NF004065">
    <property type="entry name" value="PRK05580.1-1"/>
    <property type="match status" value="1"/>
</dbReference>
<evidence type="ECO:0000256" key="12">
    <source>
        <dbReference type="HAMAP-Rule" id="MF_00983"/>
    </source>
</evidence>
<evidence type="ECO:0000313" key="14">
    <source>
        <dbReference type="EMBL" id="MBB6093379.1"/>
    </source>
</evidence>
<keyword evidence="8 12" id="KW-0067">ATP-binding</keyword>
<dbReference type="InterPro" id="IPR041222">
    <property type="entry name" value="PriA_3primeBD"/>
</dbReference>
<dbReference type="InterPro" id="IPR040498">
    <property type="entry name" value="PriA_CRR"/>
</dbReference>
<dbReference type="Gene3D" id="3.40.1440.60">
    <property type="entry name" value="PriA, 3(prime) DNA-binding domain"/>
    <property type="match status" value="1"/>
</dbReference>
<comment type="subunit">
    <text evidence="12">Component of the replication restart primosome.</text>
</comment>
<dbReference type="Pfam" id="PF00271">
    <property type="entry name" value="Helicase_C"/>
    <property type="match status" value="1"/>
</dbReference>
<dbReference type="GO" id="GO:0006310">
    <property type="term" value="P:DNA recombination"/>
    <property type="evidence" value="ECO:0007669"/>
    <property type="project" value="InterPro"/>
</dbReference>
<dbReference type="NCBIfam" id="NF004067">
    <property type="entry name" value="PRK05580.1-4"/>
    <property type="match status" value="1"/>
</dbReference>
<feature type="binding site" evidence="12">
    <location>
        <position position="488"/>
    </location>
    <ligand>
        <name>Zn(2+)</name>
        <dbReference type="ChEBI" id="CHEBI:29105"/>
        <label>1</label>
    </ligand>
</feature>
<comment type="catalytic activity">
    <reaction evidence="11 12">
        <text>ATP + H2O = ADP + phosphate + H(+)</text>
        <dbReference type="Rhea" id="RHEA:13065"/>
        <dbReference type="ChEBI" id="CHEBI:15377"/>
        <dbReference type="ChEBI" id="CHEBI:15378"/>
        <dbReference type="ChEBI" id="CHEBI:30616"/>
        <dbReference type="ChEBI" id="CHEBI:43474"/>
        <dbReference type="ChEBI" id="CHEBI:456216"/>
        <dbReference type="EC" id="5.6.2.4"/>
    </reaction>
</comment>
<dbReference type="Pfam" id="PF00270">
    <property type="entry name" value="DEAD"/>
    <property type="match status" value="1"/>
</dbReference>
<dbReference type="Proteomes" id="UP000588068">
    <property type="component" value="Unassembled WGS sequence"/>
</dbReference>
<comment type="cofactor">
    <cofactor evidence="12">
        <name>Zn(2+)</name>
        <dbReference type="ChEBI" id="CHEBI:29105"/>
    </cofactor>
    <text evidence="12">Binds 2 zinc ions per subunit.</text>
</comment>
<dbReference type="GO" id="GO:0006270">
    <property type="term" value="P:DNA replication initiation"/>
    <property type="evidence" value="ECO:0007669"/>
    <property type="project" value="TreeGrafter"/>
</dbReference>
<feature type="binding site" evidence="12">
    <location>
        <position position="472"/>
    </location>
    <ligand>
        <name>Zn(2+)</name>
        <dbReference type="ChEBI" id="CHEBI:29105"/>
        <label>2</label>
    </ligand>
</feature>
<dbReference type="FunFam" id="3.40.1440.60:FF:000001">
    <property type="entry name" value="Primosomal protein N"/>
    <property type="match status" value="1"/>
</dbReference>